<protein>
    <submittedName>
        <fullName evidence="1 2">Uncharacterized protein</fullName>
    </submittedName>
</protein>
<dbReference type="EnsemblPlants" id="KQL17240">
    <property type="protein sequence ID" value="KQL17240"/>
    <property type="gene ID" value="SETIT_024071mg"/>
</dbReference>
<dbReference type="HOGENOM" id="CLU_1191626_0_0_1"/>
<dbReference type="NCBIfam" id="TIGR01640">
    <property type="entry name" value="F_box_assoc_1"/>
    <property type="match status" value="1"/>
</dbReference>
<accession>K3ZBZ8</accession>
<dbReference type="Gramene" id="KQL17240">
    <property type="protein sequence ID" value="KQL17240"/>
    <property type="gene ID" value="SETIT_024071mg"/>
</dbReference>
<dbReference type="Proteomes" id="UP000004995">
    <property type="component" value="Unassembled WGS sequence"/>
</dbReference>
<sequence>MECQAVAAPRPGHPGPLPELPGYLRFRSKVWPLRDLHPRTLASRLPIPAAVDVPPVHVGGKMYWPGEPRFGADAAGILAFDISTDTFEAMPAPPVLLDADGSDRMILSELDGNLCAAHTSRSTETVTVWIRNDGGGWMTQHAMQLEQWPEFSPRSAELVVPVAVDPGDGRRVLLDTGKALGYYDACTGSLETVYSLRSKMLLGDHYRVDHMFFIAAVCEDSLFRPYDRNCRLW</sequence>
<dbReference type="eggNOG" id="ENOG502R76R">
    <property type="taxonomic scope" value="Eukaryota"/>
</dbReference>
<gene>
    <name evidence="1" type="ORF">SETIT_3G390400v2</name>
</gene>
<dbReference type="EMBL" id="CM003530">
    <property type="protein sequence ID" value="RCV19503.1"/>
    <property type="molecule type" value="Genomic_DNA"/>
</dbReference>
<evidence type="ECO:0000313" key="1">
    <source>
        <dbReference type="EMBL" id="RCV19503.1"/>
    </source>
</evidence>
<organism evidence="1">
    <name type="scientific">Setaria italica</name>
    <name type="common">Foxtail millet</name>
    <name type="synonym">Panicum italicum</name>
    <dbReference type="NCBI Taxonomy" id="4555"/>
    <lineage>
        <taxon>Eukaryota</taxon>
        <taxon>Viridiplantae</taxon>
        <taxon>Streptophyta</taxon>
        <taxon>Embryophyta</taxon>
        <taxon>Tracheophyta</taxon>
        <taxon>Spermatophyta</taxon>
        <taxon>Magnoliopsida</taxon>
        <taxon>Liliopsida</taxon>
        <taxon>Poales</taxon>
        <taxon>Poaceae</taxon>
        <taxon>PACMAD clade</taxon>
        <taxon>Panicoideae</taxon>
        <taxon>Panicodae</taxon>
        <taxon>Paniceae</taxon>
        <taxon>Cenchrinae</taxon>
        <taxon>Setaria</taxon>
    </lineage>
</organism>
<dbReference type="OrthoDB" id="695144at2759"/>
<name>K3ZBZ8_SETIT</name>
<dbReference type="AlphaFoldDB" id="K3ZBZ8"/>
<proteinExistence type="predicted"/>
<dbReference type="EMBL" id="AGNK02002129">
    <property type="status" value="NOT_ANNOTATED_CDS"/>
    <property type="molecule type" value="Genomic_DNA"/>
</dbReference>
<evidence type="ECO:0000313" key="3">
    <source>
        <dbReference type="Proteomes" id="UP000004995"/>
    </source>
</evidence>
<keyword evidence="3" id="KW-1185">Reference proteome</keyword>
<reference evidence="2" key="3">
    <citation type="submission" date="2018-08" db="UniProtKB">
        <authorList>
            <consortium name="EnsemblPlants"/>
        </authorList>
    </citation>
    <scope>IDENTIFICATION</scope>
    <source>
        <strain evidence="2">Yugu1</strain>
    </source>
</reference>
<reference evidence="1 3" key="1">
    <citation type="journal article" date="2012" name="Nat. Biotechnol.">
        <title>Reference genome sequence of the model plant Setaria.</title>
        <authorList>
            <person name="Bennetzen J.L."/>
            <person name="Schmutz J."/>
            <person name="Wang H."/>
            <person name="Percifield R."/>
            <person name="Hawkins J."/>
            <person name="Pontaroli A.C."/>
            <person name="Estep M."/>
            <person name="Feng L."/>
            <person name="Vaughn J.N."/>
            <person name="Grimwood J."/>
            <person name="Jenkins J."/>
            <person name="Barry K."/>
            <person name="Lindquist E."/>
            <person name="Hellsten U."/>
            <person name="Deshpande S."/>
            <person name="Wang X."/>
            <person name="Wu X."/>
            <person name="Mitros T."/>
            <person name="Triplett J."/>
            <person name="Yang X."/>
            <person name="Ye C.Y."/>
            <person name="Mauro-Herrera M."/>
            <person name="Wang L."/>
            <person name="Li P."/>
            <person name="Sharma M."/>
            <person name="Sharma R."/>
            <person name="Ronald P.C."/>
            <person name="Panaud O."/>
            <person name="Kellogg E.A."/>
            <person name="Brutnell T.P."/>
            <person name="Doust A.N."/>
            <person name="Tuskan G.A."/>
            <person name="Rokhsar D."/>
            <person name="Devos K.M."/>
        </authorList>
    </citation>
    <scope>NUCLEOTIDE SEQUENCE [LARGE SCALE GENOMIC DNA]</scope>
    <source>
        <strain evidence="3">cv. Yugu1</strain>
        <strain evidence="1">Yugu1</strain>
    </source>
</reference>
<dbReference type="InterPro" id="IPR017451">
    <property type="entry name" value="F-box-assoc_interact_dom"/>
</dbReference>
<evidence type="ECO:0000313" key="2">
    <source>
        <dbReference type="EnsemblPlants" id="KQL17240"/>
    </source>
</evidence>
<reference evidence="1" key="2">
    <citation type="submission" date="2015-07" db="EMBL/GenBank/DDBJ databases">
        <authorList>
            <person name="Noorani M."/>
        </authorList>
    </citation>
    <scope>NUCLEOTIDE SEQUENCE</scope>
    <source>
        <strain evidence="1">Yugu1</strain>
    </source>
</reference>